<dbReference type="AlphaFoldDB" id="A0A6H9UTY9"/>
<evidence type="ECO:0000313" key="2">
    <source>
        <dbReference type="Proteomes" id="UP000442707"/>
    </source>
</evidence>
<reference evidence="1 2" key="1">
    <citation type="submission" date="2019-09" db="EMBL/GenBank/DDBJ databases">
        <title>Screening of Novel Bioactive Compounds from Soil-Associated.</title>
        <authorList>
            <person name="Zhao S."/>
        </authorList>
    </citation>
    <scope>NUCLEOTIDE SEQUENCE [LARGE SCALE GENOMIC DNA]</scope>
    <source>
        <strain evidence="1 2">HIT-DPA4</strain>
    </source>
</reference>
<evidence type="ECO:0000313" key="1">
    <source>
        <dbReference type="EMBL" id="KAB1143141.1"/>
    </source>
</evidence>
<dbReference type="Proteomes" id="UP000442707">
    <property type="component" value="Unassembled WGS sequence"/>
</dbReference>
<sequence length="69" mass="7791">LQRQAFSALRASPGARRYYDRQRAREAGYNPALRQVGNRLVGNLHGCLKTRTTYDEATAWSHHAHTPAV</sequence>
<keyword evidence="2" id="KW-1185">Reference proteome</keyword>
<dbReference type="EMBL" id="VZRB01000021">
    <property type="protein sequence ID" value="KAB1143141.1"/>
    <property type="molecule type" value="Genomic_DNA"/>
</dbReference>
<name>A0A6H9UTY9_9ACTN</name>
<gene>
    <name evidence="1" type="ORF">F7R91_27300</name>
</gene>
<protein>
    <submittedName>
        <fullName evidence="1">IS110 family transposase</fullName>
    </submittedName>
</protein>
<comment type="caution">
    <text evidence="1">The sequence shown here is derived from an EMBL/GenBank/DDBJ whole genome shotgun (WGS) entry which is preliminary data.</text>
</comment>
<accession>A0A6H9UTY9</accession>
<feature type="non-terminal residue" evidence="1">
    <location>
        <position position="1"/>
    </location>
</feature>
<organism evidence="1 2">
    <name type="scientific">Streptomyces luteolifulvus</name>
    <dbReference type="NCBI Taxonomy" id="2615112"/>
    <lineage>
        <taxon>Bacteria</taxon>
        <taxon>Bacillati</taxon>
        <taxon>Actinomycetota</taxon>
        <taxon>Actinomycetes</taxon>
        <taxon>Kitasatosporales</taxon>
        <taxon>Streptomycetaceae</taxon>
        <taxon>Streptomyces</taxon>
    </lineage>
</organism>
<proteinExistence type="predicted"/>